<keyword evidence="2" id="KW-1185">Reference proteome</keyword>
<dbReference type="Pfam" id="PF12710">
    <property type="entry name" value="HAD"/>
    <property type="match status" value="1"/>
</dbReference>
<dbReference type="SUPFAM" id="SSF56784">
    <property type="entry name" value="HAD-like"/>
    <property type="match status" value="1"/>
</dbReference>
<dbReference type="RefSeq" id="WP_189581835.1">
    <property type="nucleotide sequence ID" value="NZ_BMYV01000001.1"/>
</dbReference>
<dbReference type="EMBL" id="BMYV01000001">
    <property type="protein sequence ID" value="GGX61200.1"/>
    <property type="molecule type" value="Genomic_DNA"/>
</dbReference>
<dbReference type="GO" id="GO:0005737">
    <property type="term" value="C:cytoplasm"/>
    <property type="evidence" value="ECO:0007669"/>
    <property type="project" value="TreeGrafter"/>
</dbReference>
<dbReference type="Gene3D" id="1.20.1440.100">
    <property type="entry name" value="SG protein - dephosphorylation function"/>
    <property type="match status" value="1"/>
</dbReference>
<dbReference type="InterPro" id="IPR023214">
    <property type="entry name" value="HAD_sf"/>
</dbReference>
<proteinExistence type="predicted"/>
<accession>A0A918KF63</accession>
<comment type="caution">
    <text evidence="1">The sequence shown here is derived from an EMBL/GenBank/DDBJ whole genome shotgun (WGS) entry which is preliminary data.</text>
</comment>
<dbReference type="Gene3D" id="3.40.50.1000">
    <property type="entry name" value="HAD superfamily/HAD-like"/>
    <property type="match status" value="1"/>
</dbReference>
<organism evidence="1 2">
    <name type="scientific">Litorimonas cladophorae</name>
    <dbReference type="NCBI Taxonomy" id="1220491"/>
    <lineage>
        <taxon>Bacteria</taxon>
        <taxon>Pseudomonadati</taxon>
        <taxon>Pseudomonadota</taxon>
        <taxon>Alphaproteobacteria</taxon>
        <taxon>Maricaulales</taxon>
        <taxon>Robiginitomaculaceae</taxon>
    </lineage>
</organism>
<reference evidence="1 2" key="1">
    <citation type="journal article" date="2014" name="Int. J. Syst. Evol. Microbiol.">
        <title>Complete genome sequence of Corynebacterium casei LMG S-19264T (=DSM 44701T), isolated from a smear-ripened cheese.</title>
        <authorList>
            <consortium name="US DOE Joint Genome Institute (JGI-PGF)"/>
            <person name="Walter F."/>
            <person name="Albersmeier A."/>
            <person name="Kalinowski J."/>
            <person name="Ruckert C."/>
        </authorList>
    </citation>
    <scope>NUCLEOTIDE SEQUENCE [LARGE SCALE GENOMIC DNA]</scope>
    <source>
        <strain evidence="1 2">KCTC 23968</strain>
    </source>
</reference>
<evidence type="ECO:0000313" key="1">
    <source>
        <dbReference type="EMBL" id="GGX61200.1"/>
    </source>
</evidence>
<evidence type="ECO:0000313" key="2">
    <source>
        <dbReference type="Proteomes" id="UP000600865"/>
    </source>
</evidence>
<dbReference type="Proteomes" id="UP000600865">
    <property type="component" value="Unassembled WGS sequence"/>
</dbReference>
<dbReference type="PANTHER" id="PTHR43344">
    <property type="entry name" value="PHOSPHOSERINE PHOSPHATASE"/>
    <property type="match status" value="1"/>
</dbReference>
<dbReference type="PANTHER" id="PTHR43344:SF14">
    <property type="entry name" value="HAD-IB FAMILY HYDROLASE"/>
    <property type="match status" value="1"/>
</dbReference>
<protein>
    <submittedName>
        <fullName evidence="1">Uncharacterized protein</fullName>
    </submittedName>
</protein>
<dbReference type="AlphaFoldDB" id="A0A918KF63"/>
<name>A0A918KF63_9PROT</name>
<dbReference type="GO" id="GO:0006564">
    <property type="term" value="P:L-serine biosynthetic process"/>
    <property type="evidence" value="ECO:0007669"/>
    <property type="project" value="TreeGrafter"/>
</dbReference>
<sequence length="230" mass="25384">MPSTTTTSLKVSALDSSNADDEHGIIVFDFDGTITTRDTFALFLRYYAGPFGWAGNILRLLPTFAAYKLGGIDRHAVKKAVVKRFFTGKSAKDVDNRAADFARDVIPGLIRPAALQHINAKLADKNYGPESLYICSASIGPYLRYWAGSCGIQANHVMATELAVKDDRITGELDGYNVWGANKVRRILDQFAPHTVSILEAYGDTRGDQEMLHAAKASFFRPFRVTPFSR</sequence>
<dbReference type="InterPro" id="IPR050582">
    <property type="entry name" value="HAD-like_SerB"/>
</dbReference>
<dbReference type="GO" id="GO:0000287">
    <property type="term" value="F:magnesium ion binding"/>
    <property type="evidence" value="ECO:0007669"/>
    <property type="project" value="TreeGrafter"/>
</dbReference>
<dbReference type="GO" id="GO:0036424">
    <property type="term" value="F:L-phosphoserine phosphatase activity"/>
    <property type="evidence" value="ECO:0007669"/>
    <property type="project" value="TreeGrafter"/>
</dbReference>
<dbReference type="NCBIfam" id="TIGR01488">
    <property type="entry name" value="HAD-SF-IB"/>
    <property type="match status" value="1"/>
</dbReference>
<dbReference type="InterPro" id="IPR036412">
    <property type="entry name" value="HAD-like_sf"/>
</dbReference>
<gene>
    <name evidence="1" type="ORF">GCM10011309_08870</name>
</gene>